<evidence type="ECO:0000313" key="1">
    <source>
        <dbReference type="EMBL" id="KAB1860031.1"/>
    </source>
</evidence>
<dbReference type="InterPro" id="IPR010352">
    <property type="entry name" value="DUF945"/>
</dbReference>
<protein>
    <submittedName>
        <fullName evidence="1">DUF945 domain-containing protein</fullName>
    </submittedName>
</protein>
<dbReference type="RefSeq" id="WP_151503928.1">
    <property type="nucleotide sequence ID" value="NZ_VXLD01000001.1"/>
</dbReference>
<proteinExistence type="predicted"/>
<dbReference type="EMBL" id="VXLD01000001">
    <property type="protein sequence ID" value="KAB1860031.1"/>
    <property type="molecule type" value="Genomic_DNA"/>
</dbReference>
<reference evidence="1 2" key="1">
    <citation type="submission" date="2019-09" db="EMBL/GenBank/DDBJ databases">
        <title>Draft genome sequence of Acinetobacter tandoii W4-4-4 isolated from environmental water sample.</title>
        <authorList>
            <person name="Wee S.K."/>
            <person name="Yan B."/>
            <person name="Mustaffa S.B."/>
            <person name="Yap E.P.H."/>
        </authorList>
    </citation>
    <scope>NUCLEOTIDE SEQUENCE [LARGE SCALE GENOMIC DNA]</scope>
    <source>
        <strain evidence="1 2">W4-4-4</strain>
    </source>
</reference>
<gene>
    <name evidence="1" type="ORF">F4W09_02630</name>
</gene>
<evidence type="ECO:0000313" key="2">
    <source>
        <dbReference type="Proteomes" id="UP000325788"/>
    </source>
</evidence>
<dbReference type="AlphaFoldDB" id="A0A5N4WR90"/>
<sequence length="429" mass="47825">MSKIKWGVGGVVAVATLAVGGNLYADKSLQTYYQQEAKQPSKNLSLNYQNFQMGALQGSADWTAELILDPCKPKEVIKLTGRDQIKRSWNGYQIQSDVKVVQADSALKSLVNQPLKLNTHVNWLGTMKSTLTTPVIVRNEAKIQTRLDPVTLEYRAKPVNDQLQMQDLKLDIPNLTVMDAETHFQMTGLKIETNQGLNGNYLEAGKTTVQMDLLKMADRGLNNPISAELKNYRVEAESDLTDRVLNTKMAVQVGEMKMTFSPVIQNVKFNFNVQDVNRAKLQALFDIIEKSENSCLAQEKLLQDLEPALLAVINEGFKFDSSDNQIKIGTGEAKASLTGRFMPSHQKTLKGMVAMVPSLVEYKADVQFDKNMVASIMNSIPGKAGLSMSDQDIETMLSSMQQSGQLKRDGDVMKMSMEYKYGEKKFLTE</sequence>
<name>A0A5N4WR90_9GAMM</name>
<comment type="caution">
    <text evidence="1">The sequence shown here is derived from an EMBL/GenBank/DDBJ whole genome shotgun (WGS) entry which is preliminary data.</text>
</comment>
<accession>A0A5N4WR90</accession>
<organism evidence="1 2">
    <name type="scientific">Acinetobacter tandoii</name>
    <dbReference type="NCBI Taxonomy" id="202954"/>
    <lineage>
        <taxon>Bacteria</taxon>
        <taxon>Pseudomonadati</taxon>
        <taxon>Pseudomonadota</taxon>
        <taxon>Gammaproteobacteria</taxon>
        <taxon>Moraxellales</taxon>
        <taxon>Moraxellaceae</taxon>
        <taxon>Acinetobacter</taxon>
    </lineage>
</organism>
<dbReference type="Pfam" id="PF06097">
    <property type="entry name" value="DUF945"/>
    <property type="match status" value="1"/>
</dbReference>
<dbReference type="Proteomes" id="UP000325788">
    <property type="component" value="Unassembled WGS sequence"/>
</dbReference>